<dbReference type="Proteomes" id="UP000599391">
    <property type="component" value="Unassembled WGS sequence"/>
</dbReference>
<feature type="transmembrane region" description="Helical" evidence="1">
    <location>
        <begin position="65"/>
        <end position="81"/>
    </location>
</feature>
<proteinExistence type="predicted"/>
<dbReference type="RefSeq" id="WP_214438771.1">
    <property type="nucleotide sequence ID" value="NZ_JAECZB010000014.1"/>
</dbReference>
<dbReference type="InterPro" id="IPR021883">
    <property type="entry name" value="LPA1-like"/>
</dbReference>
<evidence type="ECO:0000313" key="3">
    <source>
        <dbReference type="Proteomes" id="UP000599391"/>
    </source>
</evidence>
<name>A0A8J7HG92_9CYAN</name>
<keyword evidence="1" id="KW-1133">Transmembrane helix</keyword>
<dbReference type="Pfam" id="PF11998">
    <property type="entry name" value="DUF3493"/>
    <property type="match status" value="1"/>
</dbReference>
<organism evidence="2 3">
    <name type="scientific">Atlanticothrix silvestris CENA357</name>
    <dbReference type="NCBI Taxonomy" id="1725252"/>
    <lineage>
        <taxon>Bacteria</taxon>
        <taxon>Bacillati</taxon>
        <taxon>Cyanobacteriota</taxon>
        <taxon>Cyanophyceae</taxon>
        <taxon>Nostocales</taxon>
        <taxon>Nodulariaceae</taxon>
        <taxon>Atlanticothrix</taxon>
        <taxon>Atlanticothrix silvestris</taxon>
    </lineage>
</organism>
<reference evidence="2 3" key="1">
    <citation type="journal article" date="2021" name="Int. J. Syst. Evol. Microbiol.">
        <title>Amazonocrinis nigriterrae gen. nov., sp. nov., Atlanticothrix silvestris gen. nov., sp. nov. and Dendronalium phyllosphericum gen. nov., sp. nov., nostocacean cyanobacteria from Brazilian environments.</title>
        <authorList>
            <person name="Alvarenga D.O."/>
            <person name="Andreote A.P.D."/>
            <person name="Branco L.H.Z."/>
            <person name="Delbaje E."/>
            <person name="Cruz R.B."/>
            <person name="Varani A.M."/>
            <person name="Fiore M.F."/>
        </authorList>
    </citation>
    <scope>NUCLEOTIDE SEQUENCE [LARGE SCALE GENOMIC DNA]</scope>
    <source>
        <strain evidence="2 3">CENA357</strain>
    </source>
</reference>
<sequence length="89" mass="9960">MVEPNPKTRLSPEQYAQLKAEMVTPYRGLRQFIYLGCAASGSIGAFVFFFQVLAGRNIDNALPNLALQVGIVALMVFLWRWEQRPKAGS</sequence>
<dbReference type="EMBL" id="JAECZB010000014">
    <property type="protein sequence ID" value="MBH8552465.1"/>
    <property type="molecule type" value="Genomic_DNA"/>
</dbReference>
<feature type="transmembrane region" description="Helical" evidence="1">
    <location>
        <begin position="32"/>
        <end position="53"/>
    </location>
</feature>
<keyword evidence="3" id="KW-1185">Reference proteome</keyword>
<accession>A0A8J7HG92</accession>
<evidence type="ECO:0000256" key="1">
    <source>
        <dbReference type="SAM" id="Phobius"/>
    </source>
</evidence>
<comment type="caution">
    <text evidence="2">The sequence shown here is derived from an EMBL/GenBank/DDBJ whole genome shotgun (WGS) entry which is preliminary data.</text>
</comment>
<dbReference type="AlphaFoldDB" id="A0A8J7HG92"/>
<protein>
    <submittedName>
        <fullName evidence="2">DUF3493 domain-containing protein</fullName>
    </submittedName>
</protein>
<keyword evidence="1" id="KW-0472">Membrane</keyword>
<keyword evidence="1" id="KW-0812">Transmembrane</keyword>
<gene>
    <name evidence="2" type="ORF">I8751_08760</name>
</gene>
<evidence type="ECO:0000313" key="2">
    <source>
        <dbReference type="EMBL" id="MBH8552465.1"/>
    </source>
</evidence>